<accession>A0ABV1K5L0</accession>
<protein>
    <submittedName>
        <fullName evidence="3">Fumarylacetoacetate hydrolase family protein</fullName>
    </submittedName>
</protein>
<gene>
    <name evidence="3" type="ORF">WIS52_04625</name>
</gene>
<dbReference type="SUPFAM" id="SSF56529">
    <property type="entry name" value="FAH"/>
    <property type="match status" value="1"/>
</dbReference>
<comment type="caution">
    <text evidence="3">The sequence shown here is derived from an EMBL/GenBank/DDBJ whole genome shotgun (WGS) entry which is preliminary data.</text>
</comment>
<keyword evidence="3" id="KW-0378">Hydrolase</keyword>
<dbReference type="PANTHER" id="PTHR11820">
    <property type="entry name" value="ACYLPYRUVASE"/>
    <property type="match status" value="1"/>
</dbReference>
<keyword evidence="1" id="KW-0479">Metal-binding</keyword>
<evidence type="ECO:0000259" key="2">
    <source>
        <dbReference type="Pfam" id="PF01557"/>
    </source>
</evidence>
<reference evidence="3 4" key="1">
    <citation type="submission" date="2024-03" db="EMBL/GenBank/DDBJ databases">
        <title>Draft genome sequence of Pseudonocardia nematodicida JCM 31783.</title>
        <authorList>
            <person name="Butdee W."/>
            <person name="Duangmal K."/>
        </authorList>
    </citation>
    <scope>NUCLEOTIDE SEQUENCE [LARGE SCALE GENOMIC DNA]</scope>
    <source>
        <strain evidence="3 4">JCM 31783</strain>
    </source>
</reference>
<dbReference type="InterPro" id="IPR011234">
    <property type="entry name" value="Fumarylacetoacetase-like_C"/>
</dbReference>
<evidence type="ECO:0000313" key="4">
    <source>
        <dbReference type="Proteomes" id="UP001494902"/>
    </source>
</evidence>
<dbReference type="Gene3D" id="3.90.850.10">
    <property type="entry name" value="Fumarylacetoacetase-like, C-terminal domain"/>
    <property type="match status" value="1"/>
</dbReference>
<proteinExistence type="predicted"/>
<organism evidence="3 4">
    <name type="scientific">Pseudonocardia nematodicida</name>
    <dbReference type="NCBI Taxonomy" id="1206997"/>
    <lineage>
        <taxon>Bacteria</taxon>
        <taxon>Bacillati</taxon>
        <taxon>Actinomycetota</taxon>
        <taxon>Actinomycetes</taxon>
        <taxon>Pseudonocardiales</taxon>
        <taxon>Pseudonocardiaceae</taxon>
        <taxon>Pseudonocardia</taxon>
    </lineage>
</organism>
<sequence>MRLASFDDGRVGVVQDGHVHEVAGFGPARAGEHSAARRLITTHPHLRSAAELELGDPVPLRDVALLPPVPDPSKVFGAPVNYVDHQREMDEAVQVSGLGLFLKAPSSLVGSGGEVRLPYTDRRFDQEGEVAVVIGRRARHVTTAEALDHVFGYTALLDMTMRGREDRSTRKSFETFTPLGPWIVTLDEIGNVDDLDFSCRVGEELRQKASTASLIWGFAELVAYASSITTLEPGDVITSGTPAGVGPVGPGDTIRVDVAGLGGELTVRVTADGAVACPTGRH</sequence>
<feature type="domain" description="Fumarylacetoacetase-like C-terminal" evidence="2">
    <location>
        <begin position="74"/>
        <end position="262"/>
    </location>
</feature>
<dbReference type="EMBL" id="JBEDNQ010000002">
    <property type="protein sequence ID" value="MEQ3549746.1"/>
    <property type="molecule type" value="Genomic_DNA"/>
</dbReference>
<dbReference type="InterPro" id="IPR036663">
    <property type="entry name" value="Fumarylacetoacetase_C_sf"/>
</dbReference>
<keyword evidence="4" id="KW-1185">Reference proteome</keyword>
<dbReference type="GO" id="GO:0016787">
    <property type="term" value="F:hydrolase activity"/>
    <property type="evidence" value="ECO:0007669"/>
    <property type="project" value="UniProtKB-KW"/>
</dbReference>
<dbReference type="Pfam" id="PF01557">
    <property type="entry name" value="FAA_hydrolase"/>
    <property type="match status" value="1"/>
</dbReference>
<evidence type="ECO:0000313" key="3">
    <source>
        <dbReference type="EMBL" id="MEQ3549746.1"/>
    </source>
</evidence>
<name>A0ABV1K5L0_9PSEU</name>
<dbReference type="RefSeq" id="WP_349296843.1">
    <property type="nucleotide sequence ID" value="NZ_JBEDNQ010000002.1"/>
</dbReference>
<evidence type="ECO:0000256" key="1">
    <source>
        <dbReference type="ARBA" id="ARBA00022723"/>
    </source>
</evidence>
<dbReference type="Proteomes" id="UP001494902">
    <property type="component" value="Unassembled WGS sequence"/>
</dbReference>